<keyword evidence="5" id="KW-1185">Reference proteome</keyword>
<evidence type="ECO:0000256" key="2">
    <source>
        <dbReference type="ARBA" id="ARBA00023043"/>
    </source>
</evidence>
<dbReference type="InterPro" id="IPR002110">
    <property type="entry name" value="Ankyrin_rpt"/>
</dbReference>
<reference evidence="4 5" key="1">
    <citation type="journal article" date="2024" name="bioRxiv">
        <title>A reference genome for Trichogramma kaykai: A tiny desert-dwelling parasitoid wasp with competing sex-ratio distorters.</title>
        <authorList>
            <person name="Culotta J."/>
            <person name="Lindsey A.R."/>
        </authorList>
    </citation>
    <scope>NUCLEOTIDE SEQUENCE [LARGE SCALE GENOMIC DNA]</scope>
    <source>
        <strain evidence="4 5">KSX58</strain>
    </source>
</reference>
<proteinExistence type="predicted"/>
<accession>A0ABD2WNS4</accession>
<protein>
    <submittedName>
        <fullName evidence="4">Uncharacterized protein</fullName>
    </submittedName>
</protein>
<dbReference type="Proteomes" id="UP001627154">
    <property type="component" value="Unassembled WGS sequence"/>
</dbReference>
<dbReference type="Gene3D" id="1.25.40.20">
    <property type="entry name" value="Ankyrin repeat-containing domain"/>
    <property type="match status" value="3"/>
</dbReference>
<evidence type="ECO:0000256" key="3">
    <source>
        <dbReference type="PROSITE-ProRule" id="PRU00023"/>
    </source>
</evidence>
<dbReference type="InterPro" id="IPR036770">
    <property type="entry name" value="Ankyrin_rpt-contain_sf"/>
</dbReference>
<feature type="repeat" description="ANK" evidence="3">
    <location>
        <begin position="123"/>
        <end position="155"/>
    </location>
</feature>
<dbReference type="SMART" id="SM00248">
    <property type="entry name" value="ANK"/>
    <property type="match status" value="6"/>
</dbReference>
<keyword evidence="2 3" id="KW-0040">ANK repeat</keyword>
<dbReference type="PROSITE" id="PS50297">
    <property type="entry name" value="ANK_REP_REGION"/>
    <property type="match status" value="1"/>
</dbReference>
<evidence type="ECO:0000313" key="4">
    <source>
        <dbReference type="EMBL" id="KAL3394410.1"/>
    </source>
</evidence>
<gene>
    <name evidence="4" type="ORF">TKK_011423</name>
</gene>
<dbReference type="SUPFAM" id="SSF48403">
    <property type="entry name" value="Ankyrin repeat"/>
    <property type="match status" value="1"/>
</dbReference>
<dbReference type="PROSITE" id="PS50088">
    <property type="entry name" value="ANK_REPEAT"/>
    <property type="match status" value="3"/>
</dbReference>
<dbReference type="EMBL" id="JBJJXI010000092">
    <property type="protein sequence ID" value="KAL3394410.1"/>
    <property type="molecule type" value="Genomic_DNA"/>
</dbReference>
<sequence length="476" mass="54374">MEVSEPMRKKLKVSREIDKNRRERLRQQLKLIEKRGPYALIDERIREMSTGENLNRILCDAVRGLSYATISSICRAKLVVDKLPGDQETAIHILPKIGNFDRICFIYKVFECYNNFINFSDPYGFTHLHASVILGLLDVVKFMLKQKMDINVSLKLPKINPRPECEVTPLFLALQHHKTDIVKLLLKKGTKVDTRGLMNETPLHVICSGYGQRSKYFQNYKNEGVPMSEFYDCKLQLGYIRLLIQKGCQVNAQDTFGNTPLFNLLGNTKRHPAQVGALELLLKSGAEVNVLNARNENAMHELCRSGDLYRQSLEEDDECFDDPIGVRLATALIEHGIDFNVMNIQGQTPLHVAVNHLNFDLVELLLGKNAYFGSVHFLSGPIFGNFKVHELTWKAIHVFFNIIDVLLGHGFEFDLQRIIEVMKYFNASKNLNEVDAISGIQESISSAYLQYRNLISVAVENGRFIENSRSLFYQND</sequence>
<organism evidence="4 5">
    <name type="scientific">Trichogramma kaykai</name>
    <dbReference type="NCBI Taxonomy" id="54128"/>
    <lineage>
        <taxon>Eukaryota</taxon>
        <taxon>Metazoa</taxon>
        <taxon>Ecdysozoa</taxon>
        <taxon>Arthropoda</taxon>
        <taxon>Hexapoda</taxon>
        <taxon>Insecta</taxon>
        <taxon>Pterygota</taxon>
        <taxon>Neoptera</taxon>
        <taxon>Endopterygota</taxon>
        <taxon>Hymenoptera</taxon>
        <taxon>Apocrita</taxon>
        <taxon>Proctotrupomorpha</taxon>
        <taxon>Chalcidoidea</taxon>
        <taxon>Trichogrammatidae</taxon>
        <taxon>Trichogramma</taxon>
    </lineage>
</organism>
<evidence type="ECO:0000256" key="1">
    <source>
        <dbReference type="ARBA" id="ARBA00022737"/>
    </source>
</evidence>
<evidence type="ECO:0000313" key="5">
    <source>
        <dbReference type="Proteomes" id="UP001627154"/>
    </source>
</evidence>
<dbReference type="Pfam" id="PF12796">
    <property type="entry name" value="Ank_2"/>
    <property type="match status" value="1"/>
</dbReference>
<dbReference type="Pfam" id="PF00023">
    <property type="entry name" value="Ank"/>
    <property type="match status" value="1"/>
</dbReference>
<dbReference type="PANTHER" id="PTHR24126">
    <property type="entry name" value="ANKYRIN REPEAT, PH AND SEC7 DOMAIN CONTAINING PROTEIN SECG-RELATED"/>
    <property type="match status" value="1"/>
</dbReference>
<comment type="caution">
    <text evidence="4">The sequence shown here is derived from an EMBL/GenBank/DDBJ whole genome shotgun (WGS) entry which is preliminary data.</text>
</comment>
<dbReference type="AlphaFoldDB" id="A0ABD2WNS4"/>
<name>A0ABD2WNS4_9HYME</name>
<feature type="repeat" description="ANK" evidence="3">
    <location>
        <begin position="165"/>
        <end position="197"/>
    </location>
</feature>
<feature type="repeat" description="ANK" evidence="3">
    <location>
        <begin position="345"/>
        <end position="370"/>
    </location>
</feature>
<dbReference type="PANTHER" id="PTHR24126:SF14">
    <property type="entry name" value="ANK_REP_REGION DOMAIN-CONTAINING PROTEIN"/>
    <property type="match status" value="1"/>
</dbReference>
<keyword evidence="1" id="KW-0677">Repeat</keyword>